<sequence length="115" mass="13209">MNETFVIRIEPHRKEVTGQGGETLLQALTRQFYGREGRPAFFGCRRGGCASCKMELLSGEVNHNETYSRAALTDEERAKRYILACQSFLCSDIAVRIPKREDPLARFRRARVDRQ</sequence>
<name>D5WR30_KYRT2</name>
<dbReference type="EMBL" id="CP002017">
    <property type="protein sequence ID" value="ADG06760.1"/>
    <property type="molecule type" value="Genomic_DNA"/>
</dbReference>
<dbReference type="Pfam" id="PF00111">
    <property type="entry name" value="Fer2"/>
    <property type="match status" value="1"/>
</dbReference>
<dbReference type="STRING" id="562970.Btus_2071"/>
<dbReference type="CDD" id="cd00207">
    <property type="entry name" value="fer2"/>
    <property type="match status" value="1"/>
</dbReference>
<gene>
    <name evidence="2" type="ordered locus">Btus_2071</name>
</gene>
<reference evidence="2 3" key="1">
    <citation type="journal article" date="2011" name="Stand. Genomic Sci.">
        <title>Complete genome sequence of the thermophilic, hydrogen-oxidizing Bacillus tusciae type strain (T2) and reclassification in the new genus, Kyrpidia gen. nov. as Kyrpidia tusciae comb. nov. and emendation of the family Alicyclobacillaceae da Costa and Rainey, 2010.</title>
        <authorList>
            <person name="Klenk H.P."/>
            <person name="Lapidus A."/>
            <person name="Chertkov O."/>
            <person name="Copeland A."/>
            <person name="Del Rio T.G."/>
            <person name="Nolan M."/>
            <person name="Lucas S."/>
            <person name="Chen F."/>
            <person name="Tice H."/>
            <person name="Cheng J.F."/>
            <person name="Han C."/>
            <person name="Bruce D."/>
            <person name="Goodwin L."/>
            <person name="Pitluck S."/>
            <person name="Pati A."/>
            <person name="Ivanova N."/>
            <person name="Mavromatis K."/>
            <person name="Daum C."/>
            <person name="Chen A."/>
            <person name="Palaniappan K."/>
            <person name="Chang Y.J."/>
            <person name="Land M."/>
            <person name="Hauser L."/>
            <person name="Jeffries C.D."/>
            <person name="Detter J.C."/>
            <person name="Rohde M."/>
            <person name="Abt B."/>
            <person name="Pukall R."/>
            <person name="Goker M."/>
            <person name="Bristow J."/>
            <person name="Markowitz V."/>
            <person name="Hugenholtz P."/>
            <person name="Eisen J.A."/>
        </authorList>
    </citation>
    <scope>NUCLEOTIDE SEQUENCE [LARGE SCALE GENOMIC DNA]</scope>
    <source>
        <strain evidence="2 3">DSM 2912</strain>
    </source>
</reference>
<dbReference type="Proteomes" id="UP000002368">
    <property type="component" value="Chromosome"/>
</dbReference>
<evidence type="ECO:0000313" key="3">
    <source>
        <dbReference type="Proteomes" id="UP000002368"/>
    </source>
</evidence>
<dbReference type="InterPro" id="IPR001041">
    <property type="entry name" value="2Fe-2S_ferredoxin-type"/>
</dbReference>
<dbReference type="InterPro" id="IPR012675">
    <property type="entry name" value="Beta-grasp_dom_sf"/>
</dbReference>
<organism evidence="2 3">
    <name type="scientific">Kyrpidia tusciae (strain DSM 2912 / NBRC 15312 / T2)</name>
    <name type="common">Bacillus tusciae</name>
    <dbReference type="NCBI Taxonomy" id="562970"/>
    <lineage>
        <taxon>Bacteria</taxon>
        <taxon>Bacillati</taxon>
        <taxon>Bacillota</taxon>
        <taxon>Bacilli</taxon>
        <taxon>Bacillales</taxon>
        <taxon>Alicyclobacillaceae</taxon>
        <taxon>Kyrpidia</taxon>
    </lineage>
</organism>
<dbReference type="PROSITE" id="PS51085">
    <property type="entry name" value="2FE2S_FER_2"/>
    <property type="match status" value="1"/>
</dbReference>
<dbReference type="RefSeq" id="WP_013076046.1">
    <property type="nucleotide sequence ID" value="NC_014098.1"/>
</dbReference>
<dbReference type="PROSITE" id="PS00197">
    <property type="entry name" value="2FE2S_FER_1"/>
    <property type="match status" value="1"/>
</dbReference>
<evidence type="ECO:0000259" key="1">
    <source>
        <dbReference type="PROSITE" id="PS51085"/>
    </source>
</evidence>
<dbReference type="KEGG" id="bts:Btus_2071"/>
<protein>
    <submittedName>
        <fullName evidence="2">Ferredoxin</fullName>
    </submittedName>
</protein>
<dbReference type="HOGENOM" id="CLU_1988825_0_0_9"/>
<dbReference type="GO" id="GO:0051537">
    <property type="term" value="F:2 iron, 2 sulfur cluster binding"/>
    <property type="evidence" value="ECO:0007669"/>
    <property type="project" value="InterPro"/>
</dbReference>
<dbReference type="InterPro" id="IPR036010">
    <property type="entry name" value="2Fe-2S_ferredoxin-like_sf"/>
</dbReference>
<dbReference type="SUPFAM" id="SSF54292">
    <property type="entry name" value="2Fe-2S ferredoxin-like"/>
    <property type="match status" value="1"/>
</dbReference>
<dbReference type="InterPro" id="IPR006058">
    <property type="entry name" value="2Fe2S_fd_BS"/>
</dbReference>
<accession>D5WR30</accession>
<dbReference type="eggNOG" id="COG1018">
    <property type="taxonomic scope" value="Bacteria"/>
</dbReference>
<dbReference type="Gene3D" id="3.10.20.30">
    <property type="match status" value="1"/>
</dbReference>
<keyword evidence="3" id="KW-1185">Reference proteome</keyword>
<feature type="domain" description="2Fe-2S ferredoxin-type" evidence="1">
    <location>
        <begin position="5"/>
        <end position="101"/>
    </location>
</feature>
<proteinExistence type="predicted"/>
<evidence type="ECO:0000313" key="2">
    <source>
        <dbReference type="EMBL" id="ADG06760.1"/>
    </source>
</evidence>
<dbReference type="AlphaFoldDB" id="D5WR30"/>